<reference evidence="3" key="1">
    <citation type="journal article" date="2019" name="Int. J. Syst. Evol. Microbiol.">
        <title>The Global Catalogue of Microorganisms (GCM) 10K type strain sequencing project: providing services to taxonomists for standard genome sequencing and annotation.</title>
        <authorList>
            <consortium name="The Broad Institute Genomics Platform"/>
            <consortium name="The Broad Institute Genome Sequencing Center for Infectious Disease"/>
            <person name="Wu L."/>
            <person name="Ma J."/>
        </authorList>
    </citation>
    <scope>NUCLEOTIDE SEQUENCE [LARGE SCALE GENOMIC DNA]</scope>
    <source>
        <strain evidence="3">CCUG 60898</strain>
    </source>
</reference>
<dbReference type="InterPro" id="IPR029058">
    <property type="entry name" value="AB_hydrolase_fold"/>
</dbReference>
<sequence>MVVRKYLNNPLKGKHGRPVITDVFYSDEGENKPILIFCHGYKGFKDWGAWNLMAEEYAKRGFLFVKFNFAFNGGTLEEPIDFPDLDAFGENTYTKELDDLEVLLDWMFSEEFPYSNIADLSNIGLMGHSRGGGVVVIKAEEDRRIKKLITLAAVSDFGDRFPQGEELAGWQQKGIAYIENTRTKQQMPHLFDFYEDFKANEERLTISRAAKALRIPTLIIHGTQDETVALEDAYDLKKWINDSELILLEGSDHVFDISHPWDKDRMSPAMNKIVEKTCEFLEN</sequence>
<gene>
    <name evidence="2" type="ORF">ACFQ1G_10970</name>
</gene>
<dbReference type="PANTHER" id="PTHR42886:SF29">
    <property type="entry name" value="PUMMELIG, ISOFORM A"/>
    <property type="match status" value="1"/>
</dbReference>
<dbReference type="InterPro" id="IPR013094">
    <property type="entry name" value="AB_hydrolase_3"/>
</dbReference>
<dbReference type="EMBL" id="JBHTJP010000035">
    <property type="protein sequence ID" value="MFD0977314.1"/>
    <property type="molecule type" value="Genomic_DNA"/>
</dbReference>
<evidence type="ECO:0000259" key="1">
    <source>
        <dbReference type="Pfam" id="PF07859"/>
    </source>
</evidence>
<dbReference type="GO" id="GO:0016787">
    <property type="term" value="F:hydrolase activity"/>
    <property type="evidence" value="ECO:0007669"/>
    <property type="project" value="UniProtKB-KW"/>
</dbReference>
<dbReference type="Pfam" id="PF07859">
    <property type="entry name" value="Abhydrolase_3"/>
    <property type="match status" value="1"/>
</dbReference>
<evidence type="ECO:0000313" key="2">
    <source>
        <dbReference type="EMBL" id="MFD0977314.1"/>
    </source>
</evidence>
<evidence type="ECO:0000313" key="3">
    <source>
        <dbReference type="Proteomes" id="UP001597100"/>
    </source>
</evidence>
<keyword evidence="3" id="KW-1185">Reference proteome</keyword>
<dbReference type="PANTHER" id="PTHR42886">
    <property type="entry name" value="RE40534P-RELATED"/>
    <property type="match status" value="1"/>
</dbReference>
<feature type="domain" description="Alpha/beta hydrolase fold-3" evidence="1">
    <location>
        <begin position="90"/>
        <end position="255"/>
    </location>
</feature>
<keyword evidence="2" id="KW-0378">Hydrolase</keyword>
<proteinExistence type="predicted"/>
<accession>A0ABW3IH08</accession>
<dbReference type="SUPFAM" id="SSF53474">
    <property type="entry name" value="alpha/beta-Hydrolases"/>
    <property type="match status" value="1"/>
</dbReference>
<organism evidence="2 3">
    <name type="scientific">Salinimicrobium gaetbulicola</name>
    <dbReference type="NCBI Taxonomy" id="999702"/>
    <lineage>
        <taxon>Bacteria</taxon>
        <taxon>Pseudomonadati</taxon>
        <taxon>Bacteroidota</taxon>
        <taxon>Flavobacteriia</taxon>
        <taxon>Flavobacteriales</taxon>
        <taxon>Flavobacteriaceae</taxon>
        <taxon>Salinimicrobium</taxon>
    </lineage>
</organism>
<dbReference type="Proteomes" id="UP001597100">
    <property type="component" value="Unassembled WGS sequence"/>
</dbReference>
<protein>
    <submittedName>
        <fullName evidence="2">Alpha/beta hydrolase family protein</fullName>
        <ecNumber evidence="2">3.4.-.-</ecNumber>
    </submittedName>
</protein>
<dbReference type="EC" id="3.4.-.-" evidence="2"/>
<name>A0ABW3IH08_9FLAO</name>
<dbReference type="Gene3D" id="3.40.50.1820">
    <property type="entry name" value="alpha/beta hydrolase"/>
    <property type="match status" value="1"/>
</dbReference>
<comment type="caution">
    <text evidence="2">The sequence shown here is derived from an EMBL/GenBank/DDBJ whole genome shotgun (WGS) entry which is preliminary data.</text>
</comment>
<dbReference type="RefSeq" id="WP_380739491.1">
    <property type="nucleotide sequence ID" value="NZ_JBHTJP010000035.1"/>
</dbReference>